<dbReference type="GO" id="GO:0033309">
    <property type="term" value="C:SBF transcription complex"/>
    <property type="evidence" value="ECO:0007669"/>
    <property type="project" value="TreeGrafter"/>
</dbReference>
<dbReference type="SUPFAM" id="SSF48403">
    <property type="entry name" value="Ankyrin repeat"/>
    <property type="match status" value="1"/>
</dbReference>
<dbReference type="InterPro" id="IPR036770">
    <property type="entry name" value="Ankyrin_rpt-contain_sf"/>
</dbReference>
<dbReference type="PANTHER" id="PTHR43828:SF15">
    <property type="entry name" value="TRANSCRIPTION FACTOR MBP1"/>
    <property type="match status" value="1"/>
</dbReference>
<comment type="caution">
    <text evidence="7">The sequence shown here is derived from an EMBL/GenBank/DDBJ whole genome shotgun (WGS) entry which is preliminary data.</text>
</comment>
<dbReference type="VEuPathDB" id="FungiDB:A1Q1_05407"/>
<evidence type="ECO:0000259" key="6">
    <source>
        <dbReference type="PROSITE" id="PS51299"/>
    </source>
</evidence>
<evidence type="ECO:0000256" key="5">
    <source>
        <dbReference type="SAM" id="MobiDB-lite"/>
    </source>
</evidence>
<evidence type="ECO:0000313" key="7">
    <source>
        <dbReference type="EMBL" id="EJT46077.1"/>
    </source>
</evidence>
<dbReference type="RefSeq" id="XP_014177614.1">
    <property type="nucleotide sequence ID" value="XM_014322139.1"/>
</dbReference>
<dbReference type="GO" id="GO:0001228">
    <property type="term" value="F:DNA-binding transcription activator activity, RNA polymerase II-specific"/>
    <property type="evidence" value="ECO:0007669"/>
    <property type="project" value="UniProtKB-ARBA"/>
</dbReference>
<dbReference type="KEGG" id="tasa:A1Q1_05407"/>
<dbReference type="InterPro" id="IPR036887">
    <property type="entry name" value="HTH_APSES_sf"/>
</dbReference>
<dbReference type="PRINTS" id="PR01415">
    <property type="entry name" value="ANKYRIN"/>
</dbReference>
<keyword evidence="1" id="KW-0677">Repeat</keyword>
<feature type="region of interest" description="Disordered" evidence="5">
    <location>
        <begin position="230"/>
        <end position="251"/>
    </location>
</feature>
<name>J6ETK0_TRIAS</name>
<dbReference type="InterPro" id="IPR051642">
    <property type="entry name" value="SWI6-like"/>
</dbReference>
<dbReference type="PROSITE" id="PS50297">
    <property type="entry name" value="ANK_REP_REGION"/>
    <property type="match status" value="2"/>
</dbReference>
<protein>
    <submittedName>
        <fullName evidence="7">Transcription factor</fullName>
    </submittedName>
</protein>
<proteinExistence type="predicted"/>
<keyword evidence="2 3" id="KW-0040">ANK repeat</keyword>
<feature type="repeat" description="ANK" evidence="3">
    <location>
        <begin position="413"/>
        <end position="445"/>
    </location>
</feature>
<dbReference type="InterPro" id="IPR018004">
    <property type="entry name" value="KilA/APSES_HTH"/>
</dbReference>
<dbReference type="SMART" id="SM01252">
    <property type="entry name" value="KilA-N"/>
    <property type="match status" value="1"/>
</dbReference>
<dbReference type="PANTHER" id="PTHR43828">
    <property type="entry name" value="ASPARAGINASE"/>
    <property type="match status" value="1"/>
</dbReference>
<sequence length="769" mass="84098">MGKKPAVAGEGPNTIYKATYSPVYEFICRNVAVMRRRSDGYLNATQILKVAGFDKPQRTRVLEREVQKGEHEKVQGGYGKYQGTWVPIERGLALAKQYNVEDLLRPIIDFVPSSVSPPPAPKHTVAAPSKRKAEPKQAKDVFSAPKRQREATPESVAASRESDSPGDAMSESATPSPLIGSSALPPSDAPMPPSSDAMDVDHKASSNGHSRKRTADMMDVDQYEQMRRARGNSAVHTPPHGSSPRNYGGMQGPLTQDEYNDIILNYFVSESTQIPSVLTSPPYNWDPNGPIDDDNHTALHWAAAMGRVRVIKLLLSAGARIFDKNNLEQTPLMRSVMFTNNYDLRKFPEVFELLHRSTLNIDKQNRTVFHHIANLALIKGKTHAARYYMEVILSRLADYPQELADVINFQDEDGETALTLAARARSKRIVKALLDHGADPKIRNRDFKSAEDYILEDERFRSSPDIMLGRTLPLASSNANSLGASVFSGYSHPQLYTSEAARLAGGQYLSDITTHLQSLARSYDAELSAKERDILQAKAMLTTIHAEVTEAGRLLHNLEEKAKPLETRQAELSPLVSQLRTRLQEALARGASDWLKAEAGREARWRDGNDPSQAGEDYSDLEALTAVPEDAKGEEERLRAEIEAKRKRRAELVERLVKAQTEAGTTEKMSRYRHLIAAGCGGDVSAADVDTLVGQILETLEMEAAAAPAPPNPPQTPKPAASQPASQPAAQAAQSSQPSQPSQPAPQTPSGQTATAQPPATPTPAGTKA</sequence>
<dbReference type="PROSITE" id="PS50088">
    <property type="entry name" value="ANK_REPEAT"/>
    <property type="match status" value="2"/>
</dbReference>
<dbReference type="Gene3D" id="3.10.260.10">
    <property type="entry name" value="Transcription regulator HTH, APSES-type DNA-binding domain"/>
    <property type="match status" value="1"/>
</dbReference>
<dbReference type="PROSITE" id="PS51299">
    <property type="entry name" value="HTH_APSES"/>
    <property type="match status" value="1"/>
</dbReference>
<dbReference type="Pfam" id="PF12796">
    <property type="entry name" value="Ank_2"/>
    <property type="match status" value="2"/>
</dbReference>
<dbReference type="GeneID" id="25988919"/>
<dbReference type="SMART" id="SM00248">
    <property type="entry name" value="ANK"/>
    <property type="match status" value="3"/>
</dbReference>
<reference evidence="7 8" key="1">
    <citation type="journal article" date="2012" name="Eukaryot. Cell">
        <title>Draft genome sequence of CBS 2479, the standard type strain of Trichosporon asahii.</title>
        <authorList>
            <person name="Yang R.Y."/>
            <person name="Li H.T."/>
            <person name="Zhu H."/>
            <person name="Zhou G.P."/>
            <person name="Wang M."/>
            <person name="Wang L."/>
        </authorList>
    </citation>
    <scope>NUCLEOTIDE SEQUENCE [LARGE SCALE GENOMIC DNA]</scope>
    <source>
        <strain evidence="8">ATCC 90039 / CBS 2479 / JCM 2466 / KCTC 7840 / NCYC 2677 / UAMH 7654</strain>
    </source>
</reference>
<feature type="compositionally biased region" description="Low complexity" evidence="5">
    <location>
        <begin position="718"/>
        <end position="740"/>
    </location>
</feature>
<evidence type="ECO:0000256" key="4">
    <source>
        <dbReference type="SAM" id="Coils"/>
    </source>
</evidence>
<dbReference type="SUPFAM" id="SSF54616">
    <property type="entry name" value="DNA-binding domain of Mlu1-box binding protein MBP1"/>
    <property type="match status" value="1"/>
</dbReference>
<dbReference type="FunFam" id="3.10.260.10:FF:000001">
    <property type="entry name" value="APSES transcription factor (MbpA)"/>
    <property type="match status" value="1"/>
</dbReference>
<accession>J6ETK0</accession>
<feature type="coiled-coil region" evidence="4">
    <location>
        <begin position="635"/>
        <end position="662"/>
    </location>
</feature>
<feature type="compositionally biased region" description="Pro residues" evidence="5">
    <location>
        <begin position="708"/>
        <end position="717"/>
    </location>
</feature>
<dbReference type="GO" id="GO:0003677">
    <property type="term" value="F:DNA binding"/>
    <property type="evidence" value="ECO:0007669"/>
    <property type="project" value="InterPro"/>
</dbReference>
<feature type="domain" description="HTH APSES-type" evidence="6">
    <location>
        <begin position="10"/>
        <end position="119"/>
    </location>
</feature>
<dbReference type="OrthoDB" id="6718656at2759"/>
<feature type="repeat" description="ANK" evidence="3">
    <location>
        <begin position="294"/>
        <end position="326"/>
    </location>
</feature>
<feature type="region of interest" description="Disordered" evidence="5">
    <location>
        <begin position="111"/>
        <end position="217"/>
    </location>
</feature>
<feature type="region of interest" description="Disordered" evidence="5">
    <location>
        <begin position="706"/>
        <end position="769"/>
    </location>
</feature>
<evidence type="ECO:0000256" key="3">
    <source>
        <dbReference type="PROSITE-ProRule" id="PRU00023"/>
    </source>
</evidence>
<dbReference type="AlphaFoldDB" id="J6ETK0"/>
<dbReference type="Pfam" id="PF04383">
    <property type="entry name" value="KilA-N"/>
    <property type="match status" value="1"/>
</dbReference>
<dbReference type="Gene3D" id="1.25.40.20">
    <property type="entry name" value="Ankyrin repeat-containing domain"/>
    <property type="match status" value="1"/>
</dbReference>
<dbReference type="HOGENOM" id="CLU_009666_2_0_1"/>
<gene>
    <name evidence="7" type="ORF">A1Q1_05407</name>
</gene>
<evidence type="ECO:0000256" key="2">
    <source>
        <dbReference type="ARBA" id="ARBA00023043"/>
    </source>
</evidence>
<evidence type="ECO:0000313" key="8">
    <source>
        <dbReference type="Proteomes" id="UP000002748"/>
    </source>
</evidence>
<dbReference type="EMBL" id="ALBS01000307">
    <property type="protein sequence ID" value="EJT46077.1"/>
    <property type="molecule type" value="Genomic_DNA"/>
</dbReference>
<dbReference type="InterPro" id="IPR003163">
    <property type="entry name" value="Tscrpt_reg_HTH_APSES-type"/>
</dbReference>
<organism evidence="7 8">
    <name type="scientific">Trichosporon asahii var. asahii (strain ATCC 90039 / CBS 2479 / JCM 2466 / KCTC 7840 / NBRC 103889/ NCYC 2677 / UAMH 7654)</name>
    <name type="common">Yeast</name>
    <dbReference type="NCBI Taxonomy" id="1186058"/>
    <lineage>
        <taxon>Eukaryota</taxon>
        <taxon>Fungi</taxon>
        <taxon>Dikarya</taxon>
        <taxon>Basidiomycota</taxon>
        <taxon>Agaricomycotina</taxon>
        <taxon>Tremellomycetes</taxon>
        <taxon>Trichosporonales</taxon>
        <taxon>Trichosporonaceae</taxon>
        <taxon>Trichosporon</taxon>
    </lineage>
</organism>
<keyword evidence="4" id="KW-0175">Coiled coil</keyword>
<dbReference type="GO" id="GO:0030907">
    <property type="term" value="C:MBF transcription complex"/>
    <property type="evidence" value="ECO:0007669"/>
    <property type="project" value="TreeGrafter"/>
</dbReference>
<dbReference type="Proteomes" id="UP000002748">
    <property type="component" value="Unassembled WGS sequence"/>
</dbReference>
<evidence type="ECO:0000256" key="1">
    <source>
        <dbReference type="ARBA" id="ARBA00022737"/>
    </source>
</evidence>
<feature type="compositionally biased region" description="Low complexity" evidence="5">
    <location>
        <begin position="748"/>
        <end position="769"/>
    </location>
</feature>
<dbReference type="FunFam" id="1.25.40.20:FF:000238">
    <property type="entry name" value="Unplaced genomic scaffold supercont1.20, whole genome shotgun sequence"/>
    <property type="match status" value="1"/>
</dbReference>
<dbReference type="InterPro" id="IPR002110">
    <property type="entry name" value="Ankyrin_rpt"/>
</dbReference>